<evidence type="ECO:0000313" key="4">
    <source>
        <dbReference type="EMBL" id="KAE9155131.1"/>
    </source>
</evidence>
<dbReference type="Proteomes" id="UP000460718">
    <property type="component" value="Unassembled WGS sequence"/>
</dbReference>
<dbReference type="AlphaFoldDB" id="A0A6A3MLY6"/>
<protein>
    <submittedName>
        <fullName evidence="2">Uncharacterized protein</fullName>
    </submittedName>
</protein>
<evidence type="ECO:0000313" key="3">
    <source>
        <dbReference type="EMBL" id="KAE9139672.1"/>
    </source>
</evidence>
<evidence type="ECO:0000313" key="6">
    <source>
        <dbReference type="Proteomes" id="UP000441208"/>
    </source>
</evidence>
<name>A0A6A3MLY6_9STRA</name>
<dbReference type="EMBL" id="QXGA01000020">
    <property type="protein sequence ID" value="KAE9155131.1"/>
    <property type="molecule type" value="Genomic_DNA"/>
</dbReference>
<dbReference type="Proteomes" id="UP000441208">
    <property type="component" value="Unassembled WGS sequence"/>
</dbReference>
<dbReference type="PANTHER" id="PTHR37067">
    <property type="entry name" value="PX DOMAIN-CONTAINING PROTEIN"/>
    <property type="match status" value="1"/>
</dbReference>
<sequence>MPRKRSGEPLLSVDDALRDKPTRKAASEMRDEWLPKYELELGIKPGSKTSSGRVLDAICKFCLTYGREEDRFGTVQDASHFQAVLADQKRKETTRPAVFTAFRKVNIMKHIRQQHPSRWVEFDGLPLYEKTRSEYFGRDRKNIPFLPSQPAFSVLVPAGEYDPAVVFRRRSDAD</sequence>
<evidence type="ECO:0000313" key="5">
    <source>
        <dbReference type="Proteomes" id="UP000440732"/>
    </source>
</evidence>
<accession>A0A6A3MLY6</accession>
<dbReference type="EMBL" id="QXFZ01000021">
    <property type="protein sequence ID" value="KAE9139672.1"/>
    <property type="molecule type" value="Genomic_DNA"/>
</dbReference>
<feature type="region of interest" description="Disordered" evidence="1">
    <location>
        <begin position="1"/>
        <end position="29"/>
    </location>
</feature>
<dbReference type="EMBL" id="QXFW01000015">
    <property type="protein sequence ID" value="KAE9030380.1"/>
    <property type="molecule type" value="Genomic_DNA"/>
</dbReference>
<dbReference type="PANTHER" id="PTHR37067:SF3">
    <property type="entry name" value="PX DOMAIN-CONTAINING PROTEIN"/>
    <property type="match status" value="1"/>
</dbReference>
<evidence type="ECO:0000313" key="2">
    <source>
        <dbReference type="EMBL" id="KAE9030380.1"/>
    </source>
</evidence>
<evidence type="ECO:0000313" key="7">
    <source>
        <dbReference type="Proteomes" id="UP000460718"/>
    </source>
</evidence>
<feature type="compositionally biased region" description="Basic and acidic residues" evidence="1">
    <location>
        <begin position="15"/>
        <end position="29"/>
    </location>
</feature>
<gene>
    <name evidence="4" type="ORF">PF006_g893</name>
    <name evidence="3" type="ORF">PF007_g954</name>
    <name evidence="2" type="ORF">PF011_g635</name>
</gene>
<evidence type="ECO:0000256" key="1">
    <source>
        <dbReference type="SAM" id="MobiDB-lite"/>
    </source>
</evidence>
<reference evidence="2 7" key="1">
    <citation type="submission" date="2018-09" db="EMBL/GenBank/DDBJ databases">
        <title>Genomic investigation of the strawberry pathogen Phytophthora fragariae indicates pathogenicity is determined by transcriptional variation in three key races.</title>
        <authorList>
            <person name="Adams T.M."/>
            <person name="Armitage A.D."/>
            <person name="Sobczyk M.K."/>
            <person name="Bates H.J."/>
            <person name="Dunwell J.M."/>
            <person name="Nellist C.F."/>
            <person name="Harrison R.J."/>
        </authorList>
    </citation>
    <scope>NUCLEOTIDE SEQUENCE [LARGE SCALE GENOMIC DNA]</scope>
    <source>
        <strain evidence="4 5">NOV-5</strain>
        <strain evidence="3 6">NOV-71</strain>
        <strain evidence="2 7">SCRP245</strain>
    </source>
</reference>
<dbReference type="Proteomes" id="UP000440732">
    <property type="component" value="Unassembled WGS sequence"/>
</dbReference>
<proteinExistence type="predicted"/>
<comment type="caution">
    <text evidence="2">The sequence shown here is derived from an EMBL/GenBank/DDBJ whole genome shotgun (WGS) entry which is preliminary data.</text>
</comment>
<organism evidence="2 7">
    <name type="scientific">Phytophthora fragariae</name>
    <dbReference type="NCBI Taxonomy" id="53985"/>
    <lineage>
        <taxon>Eukaryota</taxon>
        <taxon>Sar</taxon>
        <taxon>Stramenopiles</taxon>
        <taxon>Oomycota</taxon>
        <taxon>Peronosporomycetes</taxon>
        <taxon>Peronosporales</taxon>
        <taxon>Peronosporaceae</taxon>
        <taxon>Phytophthora</taxon>
    </lineage>
</organism>